<evidence type="ECO:0000313" key="2">
    <source>
        <dbReference type="Proteomes" id="UP000504606"/>
    </source>
</evidence>
<dbReference type="KEGG" id="foc:113214520"/>
<name>A0A9C6XVN2_FRAOC</name>
<gene>
    <name evidence="3" type="primary">LOC113214520</name>
</gene>
<evidence type="ECO:0000313" key="3">
    <source>
        <dbReference type="RefSeq" id="XP_052133049.1"/>
    </source>
</evidence>
<sequence>MVVMALLNCLQRPEDPGGFAQAHGDAATTAVLFWENKCRMVLKELDAAHVVSQVMVRDYTTAHAQAQHALREKERESEEWQQKLARAQSKIESLEAERERWLEDKAHGRKQLHESEQQWKSEKGNLQREVSFVDQSLVRRGSTRGPDDAPHP</sequence>
<dbReference type="RefSeq" id="XP_052133049.1">
    <property type="nucleotide sequence ID" value="XM_052277089.1"/>
</dbReference>
<dbReference type="GeneID" id="113214520"/>
<keyword evidence="2" id="KW-1185">Reference proteome</keyword>
<accession>A0A9C6XVN2</accession>
<reference evidence="3" key="1">
    <citation type="submission" date="2025-08" db="UniProtKB">
        <authorList>
            <consortium name="RefSeq"/>
        </authorList>
    </citation>
    <scope>IDENTIFICATION</scope>
    <source>
        <tissue evidence="3">Whole organism</tissue>
    </source>
</reference>
<evidence type="ECO:0000256" key="1">
    <source>
        <dbReference type="SAM" id="MobiDB-lite"/>
    </source>
</evidence>
<feature type="compositionally biased region" description="Basic and acidic residues" evidence="1">
    <location>
        <begin position="69"/>
        <end position="81"/>
    </location>
</feature>
<organism evidence="2 3">
    <name type="scientific">Frankliniella occidentalis</name>
    <name type="common">Western flower thrips</name>
    <name type="synonym">Euthrips occidentalis</name>
    <dbReference type="NCBI Taxonomy" id="133901"/>
    <lineage>
        <taxon>Eukaryota</taxon>
        <taxon>Metazoa</taxon>
        <taxon>Ecdysozoa</taxon>
        <taxon>Arthropoda</taxon>
        <taxon>Hexapoda</taxon>
        <taxon>Insecta</taxon>
        <taxon>Pterygota</taxon>
        <taxon>Neoptera</taxon>
        <taxon>Paraneoptera</taxon>
        <taxon>Thysanoptera</taxon>
        <taxon>Terebrantia</taxon>
        <taxon>Thripoidea</taxon>
        <taxon>Thripidae</taxon>
        <taxon>Frankliniella</taxon>
    </lineage>
</organism>
<feature type="compositionally biased region" description="Basic and acidic residues" evidence="1">
    <location>
        <begin position="105"/>
        <end position="126"/>
    </location>
</feature>
<dbReference type="AlphaFoldDB" id="A0A9C6XVN2"/>
<feature type="region of interest" description="Disordered" evidence="1">
    <location>
        <begin position="69"/>
        <end position="89"/>
    </location>
</feature>
<proteinExistence type="predicted"/>
<feature type="region of interest" description="Disordered" evidence="1">
    <location>
        <begin position="105"/>
        <end position="152"/>
    </location>
</feature>
<protein>
    <submittedName>
        <fullName evidence="3">Uncharacterized protein LOC113214520</fullName>
    </submittedName>
</protein>
<dbReference type="Proteomes" id="UP000504606">
    <property type="component" value="Unplaced"/>
</dbReference>
<feature type="non-terminal residue" evidence="3">
    <location>
        <position position="152"/>
    </location>
</feature>